<name>A0A7C8K4H6_ORBOL</name>
<feature type="compositionally biased region" description="Polar residues" evidence="1">
    <location>
        <begin position="313"/>
        <end position="339"/>
    </location>
</feature>
<evidence type="ECO:0000256" key="1">
    <source>
        <dbReference type="SAM" id="MobiDB-lite"/>
    </source>
</evidence>
<feature type="compositionally biased region" description="Polar residues" evidence="1">
    <location>
        <begin position="402"/>
        <end position="412"/>
    </location>
</feature>
<feature type="compositionally biased region" description="Polar residues" evidence="1">
    <location>
        <begin position="188"/>
        <end position="218"/>
    </location>
</feature>
<reference evidence="3 4" key="1">
    <citation type="submission" date="2019-03" db="EMBL/GenBank/DDBJ databases">
        <title>Nematode-trapping fungi genome.</title>
        <authorList>
            <person name="Vidal-Diez De Ulzurrun G."/>
        </authorList>
    </citation>
    <scope>NUCLEOTIDE SEQUENCE [LARGE SCALE GENOMIC DNA]</scope>
    <source>
        <strain evidence="3 4">TWF154</strain>
    </source>
</reference>
<feature type="compositionally biased region" description="Polar residues" evidence="1">
    <location>
        <begin position="36"/>
        <end position="45"/>
    </location>
</feature>
<proteinExistence type="predicted"/>
<comment type="caution">
    <text evidence="3">The sequence shown here is derived from an EMBL/GenBank/DDBJ whole genome shotgun (WGS) entry which is preliminary data.</text>
</comment>
<feature type="compositionally biased region" description="Polar residues" evidence="1">
    <location>
        <begin position="110"/>
        <end position="123"/>
    </location>
</feature>
<feature type="region of interest" description="Disordered" evidence="1">
    <location>
        <begin position="391"/>
        <end position="417"/>
    </location>
</feature>
<dbReference type="EMBL" id="SOZJ01000005">
    <property type="protein sequence ID" value="TGJ67283.1"/>
    <property type="molecule type" value="Genomic_DNA"/>
</dbReference>
<accession>A0A7C8K4H6</accession>
<protein>
    <recommendedName>
        <fullName evidence="2">DUF7514 domain-containing protein</fullName>
    </recommendedName>
</protein>
<dbReference type="Pfam" id="PF24355">
    <property type="entry name" value="DUF7514"/>
    <property type="match status" value="1"/>
</dbReference>
<feature type="compositionally biased region" description="Low complexity" evidence="1">
    <location>
        <begin position="90"/>
        <end position="109"/>
    </location>
</feature>
<evidence type="ECO:0000313" key="3">
    <source>
        <dbReference type="EMBL" id="TGJ67283.1"/>
    </source>
</evidence>
<feature type="compositionally biased region" description="Pro residues" evidence="1">
    <location>
        <begin position="271"/>
        <end position="282"/>
    </location>
</feature>
<feature type="compositionally biased region" description="Low complexity" evidence="1">
    <location>
        <begin position="283"/>
        <end position="299"/>
    </location>
</feature>
<feature type="compositionally biased region" description="Pro residues" evidence="1">
    <location>
        <begin position="73"/>
        <end position="89"/>
    </location>
</feature>
<gene>
    <name evidence="3" type="ORF">EYR41_008845</name>
</gene>
<feature type="region of interest" description="Disordered" evidence="1">
    <location>
        <begin position="1"/>
        <end position="374"/>
    </location>
</feature>
<evidence type="ECO:0000313" key="4">
    <source>
        <dbReference type="Proteomes" id="UP000297595"/>
    </source>
</evidence>
<sequence length="661" mass="72658">MSLRHTIKTLLSGPQTQASPPGGFGYNQAPNPTPNQPHHAQQQFGYHQAAPVNYGNSGGQPVMVPNPQSYGYAPPPSQFPQMYAPPPQQQPQQYHCPPAPLNSAPSAPLYSQNHNAFTPQSGLSYAPASVPPPLQQSFQPPNSQIQQYGPTPSTTSIFQQPPQPHTLVQGQYLPPKQYGLPPPVPSATHPNYQQPVANPLHQKQQKQQPTSNPVQQYANVPHLRQDQQQPPRTPLSPPPPYMQFEQPFISQAAVQPSGPAATSPRPTLNFAPPPLSNNPKPPSSQIEEQSQEQPQSQQQYTNPYTASAPKVKPSTSGTDLRDASSSIPQQTSHLKQTHIQADALDEPQRPALTKPQSDPVAYEGATPTSYTPTGIIHPSMFTQWNTATSVTSGRVPNLPAGQPQSPTKSMSANPPPAAATINSAPPQPTYPGIKGHKPTQSVNRSLTFSKKNADGSPNWNGTLLTIDGMSSETFTRFVNGLYNFAGQDEDPLGLTPDQMRILLERLDMPDERNYPKRYSLAAPKAKPADPASFVHTSLIQYYSIFDVTYITEGNLMPIVTRDGFQQYMTAEVLIDPSGMHRRFLRLLANFGNQIIDPFTKIPFGNVQFQREYLPPVPNDQYTARDKKQQEALQAREAHDSQQYYNIDQQTSGYHQSGSWGI</sequence>
<dbReference type="Proteomes" id="UP000297595">
    <property type="component" value="Unassembled WGS sequence"/>
</dbReference>
<dbReference type="InterPro" id="IPR055936">
    <property type="entry name" value="DUF7514"/>
</dbReference>
<evidence type="ECO:0000259" key="2">
    <source>
        <dbReference type="Pfam" id="PF24355"/>
    </source>
</evidence>
<organism evidence="3 4">
    <name type="scientific">Orbilia oligospora</name>
    <name type="common">Nematode-trapping fungus</name>
    <name type="synonym">Arthrobotrys oligospora</name>
    <dbReference type="NCBI Taxonomy" id="2813651"/>
    <lineage>
        <taxon>Eukaryota</taxon>
        <taxon>Fungi</taxon>
        <taxon>Dikarya</taxon>
        <taxon>Ascomycota</taxon>
        <taxon>Pezizomycotina</taxon>
        <taxon>Orbiliomycetes</taxon>
        <taxon>Orbiliales</taxon>
        <taxon>Orbiliaceae</taxon>
        <taxon>Orbilia</taxon>
    </lineage>
</organism>
<dbReference type="AlphaFoldDB" id="A0A7C8K4H6"/>
<feature type="compositionally biased region" description="Pro residues" evidence="1">
    <location>
        <begin position="231"/>
        <end position="241"/>
    </location>
</feature>
<feature type="compositionally biased region" description="Polar residues" evidence="1">
    <location>
        <begin position="135"/>
        <end position="160"/>
    </location>
</feature>
<feature type="domain" description="DUF7514" evidence="2">
    <location>
        <begin position="461"/>
        <end position="622"/>
    </location>
</feature>